<comment type="caution">
    <text evidence="2">The sequence shown here is derived from an EMBL/GenBank/DDBJ whole genome shotgun (WGS) entry which is preliminary data.</text>
</comment>
<evidence type="ECO:0008006" key="4">
    <source>
        <dbReference type="Google" id="ProtNLM"/>
    </source>
</evidence>
<accession>A0A9W5VW08</accession>
<dbReference type="OrthoDB" id="5244221at2"/>
<reference evidence="2 3" key="1">
    <citation type="submission" date="2013-05" db="EMBL/GenBank/DDBJ databases">
        <title>The Genome Sequence of Actinomyces europaeus ACS-120-V-COL10B.</title>
        <authorList>
            <consortium name="The Broad Institute Genomics Platform"/>
            <person name="Earl A."/>
            <person name="Ward D."/>
            <person name="Feldgarden M."/>
            <person name="Gevers D."/>
            <person name="Saerens B."/>
            <person name="Vaneechoutte M."/>
            <person name="Walker B."/>
            <person name="Young S."/>
            <person name="Zeng Q."/>
            <person name="Gargeya S."/>
            <person name="Fitzgerald M."/>
            <person name="Haas B."/>
            <person name="Abouelleil A."/>
            <person name="Allen A.W."/>
            <person name="Alvarado L."/>
            <person name="Arachchi H.M."/>
            <person name="Berlin A.M."/>
            <person name="Chapman S.B."/>
            <person name="Gainer-Dewar J."/>
            <person name="Goldberg J."/>
            <person name="Griggs A."/>
            <person name="Gujja S."/>
            <person name="Hansen M."/>
            <person name="Howarth C."/>
            <person name="Imamovic A."/>
            <person name="Ireland A."/>
            <person name="Larimer J."/>
            <person name="McCowan C."/>
            <person name="Murphy C."/>
            <person name="Pearson M."/>
            <person name="Poon T.W."/>
            <person name="Priest M."/>
            <person name="Roberts A."/>
            <person name="Saif S."/>
            <person name="Shea T."/>
            <person name="Sisk P."/>
            <person name="Sykes S."/>
            <person name="Wortman J."/>
            <person name="Nusbaum C."/>
            <person name="Birren B."/>
        </authorList>
    </citation>
    <scope>NUCLEOTIDE SEQUENCE [LARGE SCALE GENOMIC DNA]</scope>
    <source>
        <strain evidence="2 3">ACS-120-V-Col10b</strain>
    </source>
</reference>
<keyword evidence="3" id="KW-1185">Reference proteome</keyword>
<feature type="transmembrane region" description="Helical" evidence="1">
    <location>
        <begin position="62"/>
        <end position="80"/>
    </location>
</feature>
<proteinExistence type="predicted"/>
<name>A0A9W5VW08_9ACTO</name>
<dbReference type="Proteomes" id="UP000014387">
    <property type="component" value="Unassembled WGS sequence"/>
</dbReference>
<evidence type="ECO:0000313" key="3">
    <source>
        <dbReference type="Proteomes" id="UP000014387"/>
    </source>
</evidence>
<dbReference type="Pfam" id="PF11361">
    <property type="entry name" value="DUF3159"/>
    <property type="match status" value="1"/>
</dbReference>
<organism evidence="2 3">
    <name type="scientific">Gleimia europaea ACS-120-V-Col10b</name>
    <dbReference type="NCBI Taxonomy" id="883069"/>
    <lineage>
        <taxon>Bacteria</taxon>
        <taxon>Bacillati</taxon>
        <taxon>Actinomycetota</taxon>
        <taxon>Actinomycetes</taxon>
        <taxon>Actinomycetales</taxon>
        <taxon>Actinomycetaceae</taxon>
        <taxon>Gleimia</taxon>
    </lineage>
</organism>
<feature type="transmembrane region" description="Helical" evidence="1">
    <location>
        <begin position="39"/>
        <end position="56"/>
    </location>
</feature>
<keyword evidence="1" id="KW-1133">Transmembrane helix</keyword>
<sequence>MVDSIDQAGSEPGDKGKSLASQLNADQFDAWQAVGGVRGAIESVLPVLVFVVAYVITMDLKWPLILAGGISAVLILVRLVSRQPITYSLSGFFGVAIGVVWALWSGRGENFFAFGIIASAVYGLAVMVANLARFPVVSMALSPVWQLKWKWWRNPGVLARLARVSRNLSWLWFGLFAVRFFVQILLWLGGQVAVLGTAKLILGLPLFLLVAWVTWAQLRPFSSVVHETLAGDDPDSN</sequence>
<feature type="transmembrane region" description="Helical" evidence="1">
    <location>
        <begin position="170"/>
        <end position="188"/>
    </location>
</feature>
<evidence type="ECO:0000256" key="1">
    <source>
        <dbReference type="SAM" id="Phobius"/>
    </source>
</evidence>
<feature type="transmembrane region" description="Helical" evidence="1">
    <location>
        <begin position="111"/>
        <end position="132"/>
    </location>
</feature>
<keyword evidence="1" id="KW-0812">Transmembrane</keyword>
<dbReference type="InterPro" id="IPR016566">
    <property type="entry name" value="UCP010219"/>
</dbReference>
<gene>
    <name evidence="2" type="ORF">HMPREF9238_00132</name>
</gene>
<dbReference type="EMBL" id="AGWN01000001">
    <property type="protein sequence ID" value="EPD30394.1"/>
    <property type="molecule type" value="Genomic_DNA"/>
</dbReference>
<feature type="transmembrane region" description="Helical" evidence="1">
    <location>
        <begin position="200"/>
        <end position="218"/>
    </location>
</feature>
<protein>
    <recommendedName>
        <fullName evidence="4">DUF3159 domain-containing protein</fullName>
    </recommendedName>
</protein>
<feature type="transmembrane region" description="Helical" evidence="1">
    <location>
        <begin position="87"/>
        <end position="105"/>
    </location>
</feature>
<keyword evidence="1" id="KW-0472">Membrane</keyword>
<evidence type="ECO:0000313" key="2">
    <source>
        <dbReference type="EMBL" id="EPD30394.1"/>
    </source>
</evidence>
<dbReference type="AlphaFoldDB" id="A0A9W5VW08"/>